<evidence type="ECO:0000313" key="1">
    <source>
        <dbReference type="EMBL" id="VVP96693.1"/>
    </source>
</evidence>
<protein>
    <recommendedName>
        <fullName evidence="3">Phospholipase</fullName>
    </recommendedName>
</protein>
<evidence type="ECO:0000313" key="2">
    <source>
        <dbReference type="Proteomes" id="UP000412311"/>
    </source>
</evidence>
<dbReference type="PANTHER" id="PTHR13593">
    <property type="match status" value="1"/>
</dbReference>
<sequence>MLNTKLENIPLNQWMSAIPQLDNLSLFELTLPGTHNAGCDWKASYALLPGKHFIACQDDSFYAQLNLGARALDVRLEYHDKAKGFSQFRFQHDGYLTSRTLEDLVRDVNRFLSERPDEFIILDFHELKKGDSEFNFIKFRDLMLQHLGERMIPTHNVYRSLGQLKQSSALQRVLVTASMPWNANDNRFYSPINHKWIGQSLVSTTDLHQFITKVMAEPRSRQRLWSLSATCFTFPGGPKRILNDLDTWFSPDRTGWAKLCNIINFDFIKDSKIVFYCCLANLEKANEKAQ</sequence>
<dbReference type="AlphaFoldDB" id="A0A5E7TLK9"/>
<evidence type="ECO:0008006" key="3">
    <source>
        <dbReference type="Google" id="ProtNLM"/>
    </source>
</evidence>
<dbReference type="GO" id="GO:0006629">
    <property type="term" value="P:lipid metabolic process"/>
    <property type="evidence" value="ECO:0007669"/>
    <property type="project" value="InterPro"/>
</dbReference>
<dbReference type="PANTHER" id="PTHR13593:SF113">
    <property type="entry name" value="SI:DKEY-266F7.9"/>
    <property type="match status" value="1"/>
</dbReference>
<dbReference type="InterPro" id="IPR017946">
    <property type="entry name" value="PLC-like_Pdiesterase_TIM-brl"/>
</dbReference>
<dbReference type="InterPro" id="IPR051057">
    <property type="entry name" value="PI-PLC_domain"/>
</dbReference>
<dbReference type="EMBL" id="CABVJG010000005">
    <property type="protein sequence ID" value="VVP96693.1"/>
    <property type="molecule type" value="Genomic_DNA"/>
</dbReference>
<accession>A0A5E7TLK9</accession>
<proteinExistence type="predicted"/>
<dbReference type="GO" id="GO:0008081">
    <property type="term" value="F:phosphoric diester hydrolase activity"/>
    <property type="evidence" value="ECO:0007669"/>
    <property type="project" value="InterPro"/>
</dbReference>
<organism evidence="1 2">
    <name type="scientific">Pseudomonas fluorescens</name>
    <dbReference type="NCBI Taxonomy" id="294"/>
    <lineage>
        <taxon>Bacteria</taxon>
        <taxon>Pseudomonadati</taxon>
        <taxon>Pseudomonadota</taxon>
        <taxon>Gammaproteobacteria</taxon>
        <taxon>Pseudomonadales</taxon>
        <taxon>Pseudomonadaceae</taxon>
        <taxon>Pseudomonas</taxon>
    </lineage>
</organism>
<dbReference type="Proteomes" id="UP000412311">
    <property type="component" value="Unassembled WGS sequence"/>
</dbReference>
<dbReference type="CDD" id="cd08557">
    <property type="entry name" value="PI-PLCc_bacteria_like"/>
    <property type="match status" value="1"/>
</dbReference>
<dbReference type="Gene3D" id="3.20.20.190">
    <property type="entry name" value="Phosphatidylinositol (PI) phosphodiesterase"/>
    <property type="match status" value="1"/>
</dbReference>
<reference evidence="1 2" key="1">
    <citation type="submission" date="2019-09" db="EMBL/GenBank/DDBJ databases">
        <authorList>
            <person name="Chandra G."/>
            <person name="Truman W A."/>
        </authorList>
    </citation>
    <scope>NUCLEOTIDE SEQUENCE [LARGE SCALE GENOMIC DNA]</scope>
    <source>
        <strain evidence="1">PS925</strain>
    </source>
</reference>
<gene>
    <name evidence="1" type="ORF">PS925_01906</name>
</gene>
<dbReference type="PROSITE" id="PS50007">
    <property type="entry name" value="PIPLC_X_DOMAIN"/>
    <property type="match status" value="1"/>
</dbReference>
<dbReference type="SUPFAM" id="SSF51695">
    <property type="entry name" value="PLC-like phosphodiesterases"/>
    <property type="match status" value="1"/>
</dbReference>
<dbReference type="RefSeq" id="WP_150793386.1">
    <property type="nucleotide sequence ID" value="NZ_CABVJG010000005.1"/>
</dbReference>
<name>A0A5E7TLK9_PSEFL</name>